<comment type="caution">
    <text evidence="1">The sequence shown here is derived from an EMBL/GenBank/DDBJ whole genome shotgun (WGS) entry which is preliminary data.</text>
</comment>
<proteinExistence type="predicted"/>
<dbReference type="Proteomes" id="UP000838686">
    <property type="component" value="Unassembled WGS sequence"/>
</dbReference>
<organism evidence="1 2">
    <name type="scientific">Paenibacillus plantiphilus</name>
    <dbReference type="NCBI Taxonomy" id="2905650"/>
    <lineage>
        <taxon>Bacteria</taxon>
        <taxon>Bacillati</taxon>
        <taxon>Bacillota</taxon>
        <taxon>Bacilli</taxon>
        <taxon>Bacillales</taxon>
        <taxon>Paenibacillaceae</taxon>
        <taxon>Paenibacillus</taxon>
    </lineage>
</organism>
<name>A0ABN8H6I5_9BACL</name>
<gene>
    <name evidence="1" type="ORF">PAECIP111893_04875</name>
</gene>
<dbReference type="EMBL" id="CAKMMF010000039">
    <property type="protein sequence ID" value="CAH1222615.1"/>
    <property type="molecule type" value="Genomic_DNA"/>
</dbReference>
<reference evidence="1" key="1">
    <citation type="submission" date="2022-01" db="EMBL/GenBank/DDBJ databases">
        <authorList>
            <person name="Criscuolo A."/>
        </authorList>
    </citation>
    <scope>NUCLEOTIDE SEQUENCE</scope>
    <source>
        <strain evidence="1">CIP111893</strain>
    </source>
</reference>
<accession>A0ABN8H6I5</accession>
<sequence length="72" mass="8372">MLERSIRGRTLVRAVFRCMTAVGRPHEQAVMDHCQNSGLKGLWFDVRWVDLRQVVVRCQRSYIGWVVGWVVG</sequence>
<evidence type="ECO:0000313" key="1">
    <source>
        <dbReference type="EMBL" id="CAH1222615.1"/>
    </source>
</evidence>
<evidence type="ECO:0000313" key="2">
    <source>
        <dbReference type="Proteomes" id="UP000838686"/>
    </source>
</evidence>
<keyword evidence="2" id="KW-1185">Reference proteome</keyword>
<protein>
    <submittedName>
        <fullName evidence="1">Uncharacterized protein</fullName>
    </submittedName>
</protein>